<organism evidence="1 2">
    <name type="scientific">Herbaspirillum hiltneri N3</name>
    <dbReference type="NCBI Taxonomy" id="1262470"/>
    <lineage>
        <taxon>Bacteria</taxon>
        <taxon>Pseudomonadati</taxon>
        <taxon>Pseudomonadota</taxon>
        <taxon>Betaproteobacteria</taxon>
        <taxon>Burkholderiales</taxon>
        <taxon>Oxalobacteraceae</taxon>
        <taxon>Herbaspirillum</taxon>
    </lineage>
</organism>
<proteinExistence type="predicted"/>
<accession>A0ABN4HVB1</accession>
<name>A0ABN4HVB1_9BURK</name>
<evidence type="ECO:0000313" key="2">
    <source>
        <dbReference type="Proteomes" id="UP000063429"/>
    </source>
</evidence>
<sequence>MLAVLEGQETPDAIVGFAWRHISAGGKKIVRDGVRLEDEQDNLDELSLQAQRFFVERLPLLQALQVI</sequence>
<dbReference type="Proteomes" id="UP000063429">
    <property type="component" value="Chromosome"/>
</dbReference>
<gene>
    <name evidence="1" type="ORF">F506_08845</name>
</gene>
<protein>
    <submittedName>
        <fullName evidence="1">Uncharacterized protein</fullName>
    </submittedName>
</protein>
<keyword evidence="2" id="KW-1185">Reference proteome</keyword>
<evidence type="ECO:0000313" key="1">
    <source>
        <dbReference type="EMBL" id="AKZ62771.1"/>
    </source>
</evidence>
<dbReference type="EMBL" id="CP011409">
    <property type="protein sequence ID" value="AKZ62771.1"/>
    <property type="molecule type" value="Genomic_DNA"/>
</dbReference>
<reference evidence="2" key="1">
    <citation type="journal article" date="2015" name="Genome Announc.">
        <title>Complete Genome Sequence of Herbaspirillum hiltneri N3 (DSM 17495), Isolated from Surface-Sterilized Wheat Roots.</title>
        <authorList>
            <person name="Guizelini D."/>
            <person name="Saizaki P.M."/>
            <person name="Coimbra N.A."/>
            <person name="Weiss V.A."/>
            <person name="Faoro H."/>
            <person name="Sfeir M.Z."/>
            <person name="Baura V.A."/>
            <person name="Monteiro R.A."/>
            <person name="Chubatsu L.S."/>
            <person name="Souza E.M."/>
            <person name="Cruz L.M."/>
            <person name="Pedrosa F.O."/>
            <person name="Raittz R.T."/>
            <person name="Marchaukoski J.N."/>
            <person name="Steffens M.B."/>
        </authorList>
    </citation>
    <scope>NUCLEOTIDE SEQUENCE [LARGE SCALE GENOMIC DNA]</scope>
    <source>
        <strain evidence="2">N3</strain>
    </source>
</reference>